<feature type="signal peptide" evidence="1">
    <location>
        <begin position="1"/>
        <end position="22"/>
    </location>
</feature>
<evidence type="ECO:0000256" key="1">
    <source>
        <dbReference type="SAM" id="SignalP"/>
    </source>
</evidence>
<dbReference type="Gene3D" id="2.60.40.1320">
    <property type="entry name" value="SRS domain"/>
    <property type="match status" value="2"/>
</dbReference>
<dbReference type="InterPro" id="IPR036755">
    <property type="entry name" value="SRS_dom_sf"/>
</dbReference>
<reference evidence="2" key="1">
    <citation type="journal article" date="2019" name="Transbound. Emerg. Dis.">
        <title>In silico identification of immunotherapeutic and diagnostic targets in the glycosylphosphatidylinositol metabolism of the coccidian Sarcocystis aucheniae.</title>
        <authorList>
            <person name="Decker C."/>
            <person name="Wieser S.N."/>
            <person name="Soria M."/>
            <person name="de Alba P."/>
            <person name="Florin-Christensen M."/>
            <person name="Schnittger L."/>
        </authorList>
    </citation>
    <scope>NUCLEOTIDE SEQUENCE</scope>
    <source>
        <strain evidence="2">T1</strain>
    </source>
</reference>
<dbReference type="AlphaFoldDB" id="A0A5P9S3Q4"/>
<sequence length="268" mass="28289">MAQRARPVIALVLLVPSHLAAGNEKKISLTCTTEGGVVKAEVLQEGTSVTVECVSGATVTPKASDSDVTNVLIGPNCDVVQPLDTVCPKATGSKLTDTLTFNITQMPPASRQFCIVCGKNPGADCTAQVYVKVPAAPGSPPICETPGGSIRLNLPASGDRVTFSCAYGLHLTPTTATKVFADDCTNEEDLPKMELDQDENGGYTVTATNKPPKKRFCYLCGPKSQKKTTQNESKFCAVYIQAGAGTRTFFHVGLSLVLPSLLAVFQFT</sequence>
<dbReference type="EMBL" id="MK831015">
    <property type="protein sequence ID" value="QFV20537.1"/>
    <property type="molecule type" value="mRNA"/>
</dbReference>
<dbReference type="SUPFAM" id="SSF74877">
    <property type="entry name" value="Major surface antigen p30, SAG1"/>
    <property type="match status" value="1"/>
</dbReference>
<proteinExistence type="evidence at transcript level"/>
<keyword evidence="1" id="KW-0732">Signal</keyword>
<evidence type="ECO:0008006" key="3">
    <source>
        <dbReference type="Google" id="ProtNLM"/>
    </source>
</evidence>
<organism evidence="2">
    <name type="scientific">Sarcocystis aucheniae</name>
    <dbReference type="NCBI Taxonomy" id="65407"/>
    <lineage>
        <taxon>Eukaryota</taxon>
        <taxon>Sar</taxon>
        <taxon>Alveolata</taxon>
        <taxon>Apicomplexa</taxon>
        <taxon>Conoidasida</taxon>
        <taxon>Coccidia</taxon>
        <taxon>Eucoccidiorida</taxon>
        <taxon>Eimeriorina</taxon>
        <taxon>Sarcocystidae</taxon>
        <taxon>Sarcocystis</taxon>
    </lineage>
</organism>
<evidence type="ECO:0000313" key="2">
    <source>
        <dbReference type="EMBL" id="QFV20537.1"/>
    </source>
</evidence>
<accession>A0A5P9S3Q4</accession>
<feature type="chain" id="PRO_5024436328" description="SRS domain-containing protein" evidence="1">
    <location>
        <begin position="23"/>
        <end position="268"/>
    </location>
</feature>
<name>A0A5P9S3Q4_9APIC</name>
<protein>
    <recommendedName>
        <fullName evidence="3">SRS domain-containing protein</fullName>
    </recommendedName>
</protein>